<feature type="domain" description="Fibronectin type-III" evidence="7">
    <location>
        <begin position="1"/>
        <end position="91"/>
    </location>
</feature>
<evidence type="ECO:0000256" key="1">
    <source>
        <dbReference type="ARBA" id="ARBA00004167"/>
    </source>
</evidence>
<dbReference type="SUPFAM" id="SSF49265">
    <property type="entry name" value="Fibronectin type III"/>
    <property type="match status" value="1"/>
</dbReference>
<evidence type="ECO:0000256" key="3">
    <source>
        <dbReference type="ARBA" id="ARBA00022692"/>
    </source>
</evidence>
<gene>
    <name evidence="8" type="ORF">NHX12_020341</name>
</gene>
<dbReference type="Pfam" id="PF13882">
    <property type="entry name" value="Bravo_FIGEY"/>
    <property type="match status" value="1"/>
</dbReference>
<keyword evidence="5" id="KW-0472">Membrane</keyword>
<evidence type="ECO:0000313" key="8">
    <source>
        <dbReference type="EMBL" id="KAJ3612064.1"/>
    </source>
</evidence>
<dbReference type="InterPro" id="IPR013783">
    <property type="entry name" value="Ig-like_fold"/>
</dbReference>
<evidence type="ECO:0000313" key="9">
    <source>
        <dbReference type="Proteomes" id="UP001148018"/>
    </source>
</evidence>
<evidence type="ECO:0000256" key="6">
    <source>
        <dbReference type="SAM" id="MobiDB-lite"/>
    </source>
</evidence>
<dbReference type="CDD" id="cd00063">
    <property type="entry name" value="FN3"/>
    <property type="match status" value="1"/>
</dbReference>
<dbReference type="EMBL" id="JANIIK010000036">
    <property type="protein sequence ID" value="KAJ3612064.1"/>
    <property type="molecule type" value="Genomic_DNA"/>
</dbReference>
<name>A0A9Q0ERK5_9TELE</name>
<evidence type="ECO:0000256" key="5">
    <source>
        <dbReference type="ARBA" id="ARBA00023136"/>
    </source>
</evidence>
<comment type="subcellular location">
    <subcellularLocation>
        <location evidence="1">Membrane</location>
        <topology evidence="1">Single-pass membrane protein</topology>
    </subcellularLocation>
</comment>
<keyword evidence="4" id="KW-1133">Transmembrane helix</keyword>
<dbReference type="SMART" id="SM00060">
    <property type="entry name" value="FN3"/>
    <property type="match status" value="1"/>
</dbReference>
<dbReference type="Pfam" id="PF00041">
    <property type="entry name" value="fn3"/>
    <property type="match status" value="1"/>
</dbReference>
<dbReference type="OrthoDB" id="8926681at2759"/>
<dbReference type="InterPro" id="IPR003961">
    <property type="entry name" value="FN3_dom"/>
</dbReference>
<feature type="region of interest" description="Disordered" evidence="6">
    <location>
        <begin position="91"/>
        <end position="130"/>
    </location>
</feature>
<keyword evidence="9" id="KW-1185">Reference proteome</keyword>
<reference evidence="8" key="1">
    <citation type="submission" date="2022-07" db="EMBL/GenBank/DDBJ databases">
        <title>Chromosome-level genome of Muraenolepis orangiensis.</title>
        <authorList>
            <person name="Kim J."/>
        </authorList>
    </citation>
    <scope>NUCLEOTIDE SEQUENCE</scope>
    <source>
        <strain evidence="8">KU_S4_2022</strain>
        <tissue evidence="8">Muscle</tissue>
    </source>
</reference>
<evidence type="ECO:0000256" key="4">
    <source>
        <dbReference type="ARBA" id="ARBA00022989"/>
    </source>
</evidence>
<proteinExistence type="inferred from homology"/>
<dbReference type="InterPro" id="IPR026966">
    <property type="entry name" value="Neurofascin/L1/NrCAM_C"/>
</dbReference>
<dbReference type="AlphaFoldDB" id="A0A9Q0ERK5"/>
<comment type="similarity">
    <text evidence="2">Belongs to the immunoglobulin superfamily. L1/neurofascin/NgCAM family.</text>
</comment>
<evidence type="ECO:0000256" key="2">
    <source>
        <dbReference type="ARBA" id="ARBA00008588"/>
    </source>
</evidence>
<dbReference type="InterPro" id="IPR036116">
    <property type="entry name" value="FN3_sf"/>
</dbReference>
<dbReference type="GO" id="GO:0016020">
    <property type="term" value="C:membrane"/>
    <property type="evidence" value="ECO:0007669"/>
    <property type="project" value="UniProtKB-SubCell"/>
</dbReference>
<feature type="compositionally biased region" description="Basic and acidic residues" evidence="6">
    <location>
        <begin position="103"/>
        <end position="130"/>
    </location>
</feature>
<dbReference type="Gene3D" id="2.60.40.10">
    <property type="entry name" value="Immunoglobulins"/>
    <property type="match status" value="1"/>
</dbReference>
<evidence type="ECO:0000259" key="7">
    <source>
        <dbReference type="PROSITE" id="PS50853"/>
    </source>
</evidence>
<comment type="caution">
    <text evidence="8">The sequence shown here is derived from an EMBL/GenBank/DDBJ whole genome shotgun (WGS) entry which is preliminary data.</text>
</comment>
<dbReference type="Proteomes" id="UP001148018">
    <property type="component" value="Unassembled WGS sequence"/>
</dbReference>
<organism evidence="8 9">
    <name type="scientific">Muraenolepis orangiensis</name>
    <name type="common">Patagonian moray cod</name>
    <dbReference type="NCBI Taxonomy" id="630683"/>
    <lineage>
        <taxon>Eukaryota</taxon>
        <taxon>Metazoa</taxon>
        <taxon>Chordata</taxon>
        <taxon>Craniata</taxon>
        <taxon>Vertebrata</taxon>
        <taxon>Euteleostomi</taxon>
        <taxon>Actinopterygii</taxon>
        <taxon>Neopterygii</taxon>
        <taxon>Teleostei</taxon>
        <taxon>Neoteleostei</taxon>
        <taxon>Acanthomorphata</taxon>
        <taxon>Zeiogadaria</taxon>
        <taxon>Gadariae</taxon>
        <taxon>Gadiformes</taxon>
        <taxon>Muraenolepidoidei</taxon>
        <taxon>Muraenolepididae</taxon>
        <taxon>Muraenolepis</taxon>
    </lineage>
</organism>
<sequence length="130" mass="14610">MFGPLNANASEDGAVLSWEYFGPPRTVFVEYTVEHSEEEWKKEAVNSSTHSFTIKDLKPGASYRVRVVARDPAVDSIVHSTEEVLVSVPAVANRQRNKGGKYPVKEKEEAHQDPEVQPMKEDDGTFGEYR</sequence>
<protein>
    <recommendedName>
        <fullName evidence="7">Fibronectin type-III domain-containing protein</fullName>
    </recommendedName>
</protein>
<accession>A0A9Q0ERK5</accession>
<keyword evidence="3" id="KW-0812">Transmembrane</keyword>
<dbReference type="PROSITE" id="PS50853">
    <property type="entry name" value="FN3"/>
    <property type="match status" value="1"/>
</dbReference>